<sequence>MKSSRISQAIVAAGGAFVALGYLSPWAVVDPNHEGPVADIKFWRQNVAFELDYLEANVLTLLPLLLTGVLFAWNPKSRVSQVVGVLSGLFYISLPFYYRMNIVRLHHVPTDIIYSVLVGGVLILVGVGFAVLTDSVHKAQ</sequence>
<dbReference type="EMBL" id="CP039142">
    <property type="protein sequence ID" value="QCQ77443.1"/>
    <property type="molecule type" value="Genomic_DNA"/>
</dbReference>
<keyword evidence="2" id="KW-0614">Plasmid</keyword>
<dbReference type="AlphaFoldDB" id="A0A4P8P8H5"/>
<feature type="transmembrane region" description="Helical" evidence="1">
    <location>
        <begin position="82"/>
        <end position="100"/>
    </location>
</feature>
<evidence type="ECO:0000313" key="3">
    <source>
        <dbReference type="Proteomes" id="UP000299011"/>
    </source>
</evidence>
<dbReference type="Proteomes" id="UP000299011">
    <property type="component" value="Plasmid pHME132"/>
</dbReference>
<evidence type="ECO:0000256" key="1">
    <source>
        <dbReference type="SAM" id="Phobius"/>
    </source>
</evidence>
<feature type="transmembrane region" description="Helical" evidence="1">
    <location>
        <begin position="53"/>
        <end position="73"/>
    </location>
</feature>
<keyword evidence="1" id="KW-1133">Transmembrane helix</keyword>
<dbReference type="RefSeq" id="WP_137685709.1">
    <property type="nucleotide sequence ID" value="NC_017942.1"/>
</dbReference>
<evidence type="ECO:0000313" key="2">
    <source>
        <dbReference type="EMBL" id="QCQ77443.1"/>
    </source>
</evidence>
<accession>A0A4P8P8H5</accession>
<geneLocation type="plasmid" evidence="2 3">
    <name>pHME132</name>
</geneLocation>
<name>A0A4P8P8H5_HALMT</name>
<protein>
    <submittedName>
        <fullName evidence="2">Uncharacterized protein</fullName>
    </submittedName>
</protein>
<proteinExistence type="predicted"/>
<gene>
    <name evidence="2" type="ORF">E6P09_19230</name>
</gene>
<keyword evidence="1" id="KW-0472">Membrane</keyword>
<feature type="transmembrane region" description="Helical" evidence="1">
    <location>
        <begin position="112"/>
        <end position="132"/>
    </location>
</feature>
<keyword evidence="1" id="KW-0812">Transmembrane</keyword>
<reference evidence="2 3" key="1">
    <citation type="submission" date="2019-04" db="EMBL/GenBank/DDBJ databases">
        <title>Methylomes of two halophilic Archaea, Haloarcula marismortui and Haloferax mediterranei.</title>
        <authorList>
            <person name="DasSarma S."/>
            <person name="DasSarma P."/>
            <person name="DasSarma S."/>
            <person name="Fomenkov A."/>
            <person name="Vincze T."/>
            <person name="Anton B.P."/>
            <person name="Roberts R.J."/>
        </authorList>
    </citation>
    <scope>NUCLEOTIDE SEQUENCE [LARGE SCALE GENOMIC DNA]</scope>
    <source>
        <strain evidence="3">ATCC 33500 / DSM 1411 / JCM 8866 / NBRC 14739 / NCIMB 2177 / R-4</strain>
        <plasmid evidence="2 3">pHME132</plasmid>
    </source>
</reference>
<dbReference type="OrthoDB" id="379280at2157"/>
<dbReference type="GeneID" id="43882270"/>
<organism evidence="2 3">
    <name type="scientific">Haloferax mediterranei (strain ATCC 33500 / DSM 1411 / JCM 8866 / NBRC 14739 / NCIMB 2177 / R-4)</name>
    <name type="common">Halobacterium mediterranei</name>
    <dbReference type="NCBI Taxonomy" id="523841"/>
    <lineage>
        <taxon>Archaea</taxon>
        <taxon>Methanobacteriati</taxon>
        <taxon>Methanobacteriota</taxon>
        <taxon>Stenosarchaea group</taxon>
        <taxon>Halobacteria</taxon>
        <taxon>Halobacteriales</taxon>
        <taxon>Haloferacaceae</taxon>
        <taxon>Haloferax</taxon>
    </lineage>
</organism>